<organism evidence="1 2">
    <name type="scientific">Heterotrigona itama</name>
    <dbReference type="NCBI Taxonomy" id="395501"/>
    <lineage>
        <taxon>Eukaryota</taxon>
        <taxon>Metazoa</taxon>
        <taxon>Ecdysozoa</taxon>
        <taxon>Arthropoda</taxon>
        <taxon>Hexapoda</taxon>
        <taxon>Insecta</taxon>
        <taxon>Pterygota</taxon>
        <taxon>Neoptera</taxon>
        <taxon>Endopterygota</taxon>
        <taxon>Hymenoptera</taxon>
        <taxon>Apocrita</taxon>
        <taxon>Aculeata</taxon>
        <taxon>Apoidea</taxon>
        <taxon>Anthophila</taxon>
        <taxon>Apidae</taxon>
        <taxon>Heterotrigona</taxon>
    </lineage>
</organism>
<dbReference type="Proteomes" id="UP000752696">
    <property type="component" value="Unassembled WGS sequence"/>
</dbReference>
<comment type="caution">
    <text evidence="1">The sequence shown here is derived from an EMBL/GenBank/DDBJ whole genome shotgun (WGS) entry which is preliminary data.</text>
</comment>
<name>A0A6V7GWZ5_9HYME</name>
<protein>
    <submittedName>
        <fullName evidence="1">Uncharacterized protein</fullName>
    </submittedName>
</protein>
<accession>A0A6V7GWZ5</accession>
<proteinExistence type="predicted"/>
<reference evidence="1" key="1">
    <citation type="submission" date="2020-07" db="EMBL/GenBank/DDBJ databases">
        <authorList>
            <person name="Nazaruddin N."/>
        </authorList>
    </citation>
    <scope>NUCLEOTIDE SEQUENCE</scope>
</reference>
<keyword evidence="2" id="KW-1185">Reference proteome</keyword>
<sequence length="141" mass="15697">NALPHTIFFITPSPKTTAQALKFDDSAKTTSGLSINDVQQGSFCLTIRRACGQPPEEEIYQVTTLSTTDDKHSFITRISTFTRLIRVTAYCLRFASKTRRAKLRIAYESSTAALTITELRHAAMTLAKLTLQNTSNLSSRH</sequence>
<gene>
    <name evidence="1" type="ORF">MHI_LOCUS170563</name>
</gene>
<dbReference type="AlphaFoldDB" id="A0A6V7GWZ5"/>
<dbReference type="OrthoDB" id="8033604at2759"/>
<evidence type="ECO:0000313" key="1">
    <source>
        <dbReference type="EMBL" id="CAD1469965.1"/>
    </source>
</evidence>
<evidence type="ECO:0000313" key="2">
    <source>
        <dbReference type="Proteomes" id="UP000752696"/>
    </source>
</evidence>
<feature type="non-terminal residue" evidence="1">
    <location>
        <position position="1"/>
    </location>
</feature>
<dbReference type="EMBL" id="CAJDYZ010003235">
    <property type="protein sequence ID" value="CAD1469965.1"/>
    <property type="molecule type" value="Genomic_DNA"/>
</dbReference>